<accession>A0A7J5LGU6</accession>
<name>A0A7J5LGU6_BACSE</name>
<dbReference type="EMBL" id="WCLE01000002">
    <property type="protein sequence ID" value="KAB5316398.1"/>
    <property type="molecule type" value="Genomic_DNA"/>
</dbReference>
<evidence type="ECO:0000313" key="2">
    <source>
        <dbReference type="Proteomes" id="UP000467334"/>
    </source>
</evidence>
<gene>
    <name evidence="1" type="ORF">F9958_01055</name>
</gene>
<dbReference type="AlphaFoldDB" id="A0A7J5LGU6"/>
<protein>
    <submittedName>
        <fullName evidence="1">Uncharacterized protein</fullName>
    </submittedName>
</protein>
<comment type="caution">
    <text evidence="1">The sequence shown here is derived from an EMBL/GenBank/DDBJ whole genome shotgun (WGS) entry which is preliminary data.</text>
</comment>
<sequence>MFWLYNFVRLCLSTWRNYGIISALQIFPYKFSSLSRICLTFYWYIQEIYAKLLCTLNKESIKK</sequence>
<dbReference type="Proteomes" id="UP000467334">
    <property type="component" value="Unassembled WGS sequence"/>
</dbReference>
<organism evidence="1 2">
    <name type="scientific">Bacteroides stercoris</name>
    <dbReference type="NCBI Taxonomy" id="46506"/>
    <lineage>
        <taxon>Bacteria</taxon>
        <taxon>Pseudomonadati</taxon>
        <taxon>Bacteroidota</taxon>
        <taxon>Bacteroidia</taxon>
        <taxon>Bacteroidales</taxon>
        <taxon>Bacteroidaceae</taxon>
        <taxon>Bacteroides</taxon>
    </lineage>
</organism>
<proteinExistence type="predicted"/>
<evidence type="ECO:0000313" key="1">
    <source>
        <dbReference type="EMBL" id="KAB5316398.1"/>
    </source>
</evidence>
<reference evidence="1 2" key="1">
    <citation type="journal article" date="2019" name="Nat. Med.">
        <title>A library of human gut bacterial isolates paired with longitudinal multiomics data enables mechanistic microbiome research.</title>
        <authorList>
            <person name="Poyet M."/>
            <person name="Groussin M."/>
            <person name="Gibbons S.M."/>
            <person name="Avila-Pacheco J."/>
            <person name="Jiang X."/>
            <person name="Kearney S.M."/>
            <person name="Perrotta A.R."/>
            <person name="Berdy B."/>
            <person name="Zhao S."/>
            <person name="Lieberman T.D."/>
            <person name="Swanson P.K."/>
            <person name="Smith M."/>
            <person name="Roesemann S."/>
            <person name="Alexander J.E."/>
            <person name="Rich S.A."/>
            <person name="Livny J."/>
            <person name="Vlamakis H."/>
            <person name="Clish C."/>
            <person name="Bullock K."/>
            <person name="Deik A."/>
            <person name="Scott J."/>
            <person name="Pierce K.A."/>
            <person name="Xavier R.J."/>
            <person name="Alm E.J."/>
        </authorList>
    </citation>
    <scope>NUCLEOTIDE SEQUENCE [LARGE SCALE GENOMIC DNA]</scope>
    <source>
        <strain evidence="1 2">BIOML-A6</strain>
    </source>
</reference>